<dbReference type="OrthoDB" id="5985073at2759"/>
<dbReference type="InterPro" id="IPR051589">
    <property type="entry name" value="Sialate-O-sulfotransferase"/>
</dbReference>
<organism evidence="3 4">
    <name type="scientific">Stichopus japonicus</name>
    <name type="common">Sea cucumber</name>
    <dbReference type="NCBI Taxonomy" id="307972"/>
    <lineage>
        <taxon>Eukaryota</taxon>
        <taxon>Metazoa</taxon>
        <taxon>Echinodermata</taxon>
        <taxon>Eleutherozoa</taxon>
        <taxon>Echinozoa</taxon>
        <taxon>Holothuroidea</taxon>
        <taxon>Aspidochirotacea</taxon>
        <taxon>Aspidochirotida</taxon>
        <taxon>Stichopodidae</taxon>
        <taxon>Apostichopus</taxon>
    </lineage>
</organism>
<dbReference type="AlphaFoldDB" id="A0A2G8KFJ3"/>
<dbReference type="EMBL" id="MRZV01000621">
    <property type="protein sequence ID" value="PIK46762.1"/>
    <property type="molecule type" value="Genomic_DNA"/>
</dbReference>
<dbReference type="Pfam" id="PF13469">
    <property type="entry name" value="Sulfotransfer_3"/>
    <property type="match status" value="1"/>
</dbReference>
<dbReference type="PANTHER" id="PTHR45964:SF5">
    <property type="entry name" value="WSCD FAMILY MEMBER CG9164"/>
    <property type="match status" value="1"/>
</dbReference>
<reference evidence="3 4" key="1">
    <citation type="journal article" date="2017" name="PLoS Biol.">
        <title>The sea cucumber genome provides insights into morphological evolution and visceral regeneration.</title>
        <authorList>
            <person name="Zhang X."/>
            <person name="Sun L."/>
            <person name="Yuan J."/>
            <person name="Sun Y."/>
            <person name="Gao Y."/>
            <person name="Zhang L."/>
            <person name="Li S."/>
            <person name="Dai H."/>
            <person name="Hamel J.F."/>
            <person name="Liu C."/>
            <person name="Yu Y."/>
            <person name="Liu S."/>
            <person name="Lin W."/>
            <person name="Guo K."/>
            <person name="Jin S."/>
            <person name="Xu P."/>
            <person name="Storey K.B."/>
            <person name="Huan P."/>
            <person name="Zhang T."/>
            <person name="Zhou Y."/>
            <person name="Zhang J."/>
            <person name="Lin C."/>
            <person name="Li X."/>
            <person name="Xing L."/>
            <person name="Huo D."/>
            <person name="Sun M."/>
            <person name="Wang L."/>
            <person name="Mercier A."/>
            <person name="Li F."/>
            <person name="Yang H."/>
            <person name="Xiang J."/>
        </authorList>
    </citation>
    <scope>NUCLEOTIDE SEQUENCE [LARGE SCALE GENOMIC DNA]</scope>
    <source>
        <strain evidence="3">Shaxun</strain>
        <tissue evidence="3">Muscle</tissue>
    </source>
</reference>
<evidence type="ECO:0000256" key="2">
    <source>
        <dbReference type="SAM" id="MobiDB-lite"/>
    </source>
</evidence>
<proteinExistence type="inferred from homology"/>
<comment type="caution">
    <text evidence="3">The sequence shown here is derived from an EMBL/GenBank/DDBJ whole genome shotgun (WGS) entry which is preliminary data.</text>
</comment>
<dbReference type="Gene3D" id="3.40.50.300">
    <property type="entry name" value="P-loop containing nucleotide triphosphate hydrolases"/>
    <property type="match status" value="1"/>
</dbReference>
<accession>A0A2G8KFJ3</accession>
<comment type="similarity">
    <text evidence="1">Belongs to the WSCD family.</text>
</comment>
<protein>
    <submittedName>
        <fullName evidence="3">Putative WSC domain-containing protein 1</fullName>
    </submittedName>
</protein>
<dbReference type="SUPFAM" id="SSF52540">
    <property type="entry name" value="P-loop containing nucleoside triphosphate hydrolases"/>
    <property type="match status" value="1"/>
</dbReference>
<feature type="region of interest" description="Disordered" evidence="2">
    <location>
        <begin position="27"/>
        <end position="46"/>
    </location>
</feature>
<gene>
    <name evidence="3" type="ORF">BSL78_16360</name>
</gene>
<dbReference type="Proteomes" id="UP000230750">
    <property type="component" value="Unassembled WGS sequence"/>
</dbReference>
<evidence type="ECO:0000313" key="4">
    <source>
        <dbReference type="Proteomes" id="UP000230750"/>
    </source>
</evidence>
<dbReference type="InterPro" id="IPR027417">
    <property type="entry name" value="P-loop_NTPase"/>
</dbReference>
<dbReference type="PANTHER" id="PTHR45964">
    <property type="entry name" value="WSCD FAMILY MEMBER CG9164"/>
    <property type="match status" value="1"/>
</dbReference>
<keyword evidence="4" id="KW-1185">Reference proteome</keyword>
<evidence type="ECO:0000256" key="1">
    <source>
        <dbReference type="ARBA" id="ARBA00010236"/>
    </source>
</evidence>
<dbReference type="STRING" id="307972.A0A2G8KFJ3"/>
<feature type="compositionally biased region" description="Basic residues" evidence="2">
    <location>
        <begin position="31"/>
        <end position="40"/>
    </location>
</feature>
<evidence type="ECO:0000313" key="3">
    <source>
        <dbReference type="EMBL" id="PIK46762.1"/>
    </source>
</evidence>
<name>A0A2G8KFJ3_STIJA</name>
<sequence>MDVIVVYTVVPNSGRKAALNSNTVDHNKKKDVNRKRNAGNKKKESQSFVLANQVKPEDNGKPYIDTPEREVMLHQKVVANGAESDCTDVKVAPKGSMRLRLLYSSEGSGSTWLRYLLELTSGYYTGSHYRDSQDYMAGFHGESLDPLENNILIVKSNGPNVTKVFEGGTFESAIILIRNPFDTIISSFYKYQHETIGTTDKKIFQSEEWTKFTTMQSQKWFYGALCTCMIVHPSITVYYEDLVSNTESELRRILTFLNVNASSERMKCAMSHSKRVFRKYEGRSEKLNIDPYTDEMKVFINNKIQALRRQFGFKDCGVIPQYEVIPSPQVNQTKVKETG</sequence>